<gene>
    <name evidence="7" type="primary">AM57</name>
    <name evidence="7" type="ORF">NAEGRDRAFT_75398</name>
</gene>
<accession>D2W1Z1</accession>
<protein>
    <submittedName>
        <fullName evidence="7">Uncharacterized protein AM57</fullName>
    </submittedName>
</protein>
<feature type="region of interest" description="Disordered" evidence="4">
    <location>
        <begin position="719"/>
        <end position="750"/>
    </location>
</feature>
<dbReference type="STRING" id="5762.D2W1Z1"/>
<dbReference type="VEuPathDB" id="AmoebaDB:NAEGRDRAFT_75398"/>
<proteinExistence type="inferred from homology"/>
<dbReference type="Gene3D" id="1.25.40.720">
    <property type="entry name" value="Telomere length regulation protein 2, C-terminal domain"/>
    <property type="match status" value="1"/>
</dbReference>
<feature type="domain" description="Telomere length regulation protein conserved" evidence="5">
    <location>
        <begin position="579"/>
        <end position="711"/>
    </location>
</feature>
<name>D2W1Z1_NAEGR</name>
<dbReference type="OMA" id="FANDQDK"/>
<dbReference type="GO" id="GO:0042162">
    <property type="term" value="F:telomeric DNA binding"/>
    <property type="evidence" value="ECO:0007669"/>
    <property type="project" value="TreeGrafter"/>
</dbReference>
<dbReference type="InterPro" id="IPR038528">
    <property type="entry name" value="TEL2_C_sf"/>
</dbReference>
<evidence type="ECO:0000256" key="4">
    <source>
        <dbReference type="SAM" id="MobiDB-lite"/>
    </source>
</evidence>
<sequence>MSQFNKEDINSELKNLLGRVVSMNSSSSTSLLSESNSNFKIEGKSFSEIVRIIADHISLFSDMEIKQLIIPHIILSNSYKKKATNFVERFCFLVDYVLSHKHFPIIIHNLLVPMMEQNDFYFSMVKSCMEGGKNSITGNIEQETIIRIILTLHEKISALYFKSDDRNRDDSKGSTSKKNDSLIVELLDHASASEDLLVFKGELSTQSQYMRTNSSLWKLPKLFNSDIYISHIINSLISIESEDEEIINYSIDIAGNFILQFIKRGYGDICCDILVKWFSESNHQLYRVLSSLENRKGFNISALENIVKSFIIKVLKSRPSLDRYEELVKFFNEKILKSFLWYELFSNALIFKYAFAPHVVNRNEYIFVKMLIDSIGPACTNTTIALSSVTDYISSIWKQHYFIMQSNEEQQLYVSYCLAMLISLMSKEEFEISNTLKNCIEGIQQRLHSSIDYVRKSGCLLSLQMSKSINPKQPPLVLFEEYKDCLDELTSNIQNSSTNFSERKPNVFGEPKSNLKKDLDKKKKEKVFNPNQLLLDDDEESSSSEEEEADLSDTSSVESLQSLDMSDEEHDHENNPYRPYYIKDVIDFLFANDQDKDQMFKIEAALKYATTIIERADPKVVQLNGVNLCTALLTCSETTIDNYFTDRMNAMVALLTKTCSSVIELQFDKQDQRSIDFEDETVLIYLTNKFWSNQVTQAQRIDILTVLVKSALNLSNNTSISQSEKKKEDTPPTSTNETKNSKTTYTPQYPANTRRWGSSLNKKKTEKVAKANYFLLHAYRFYYMLLRTKNQMSNTIHIMFGEDSLVLSKIIHTIGIFIYCCGSNPAPLVGQELARNTIEFCWTLILHCKDVQKVNSLRASILNTLHTSFCSCTSETLLNEVKVEVHSVFDWLMDISENDGGNECRELAKMALASLSSKVSK</sequence>
<comment type="similarity">
    <text evidence="2">Belongs to the TEL2 family.</text>
</comment>
<organism evidence="8">
    <name type="scientific">Naegleria gruberi</name>
    <name type="common">Amoeba</name>
    <dbReference type="NCBI Taxonomy" id="5762"/>
    <lineage>
        <taxon>Eukaryota</taxon>
        <taxon>Discoba</taxon>
        <taxon>Heterolobosea</taxon>
        <taxon>Tetramitia</taxon>
        <taxon>Eutetramitia</taxon>
        <taxon>Vahlkampfiidae</taxon>
        <taxon>Naegleria</taxon>
    </lineage>
</organism>
<feature type="compositionally biased region" description="Basic and acidic residues" evidence="4">
    <location>
        <begin position="513"/>
        <end position="522"/>
    </location>
</feature>
<dbReference type="InterPro" id="IPR057348">
    <property type="entry name" value="TELO2_ARM"/>
</dbReference>
<feature type="domain" description="TELO2 ARM repeat" evidence="6">
    <location>
        <begin position="385"/>
        <end position="480"/>
    </location>
</feature>
<evidence type="ECO:0000256" key="2">
    <source>
        <dbReference type="ARBA" id="ARBA00006133"/>
    </source>
</evidence>
<dbReference type="PANTHER" id="PTHR15830:SF10">
    <property type="entry name" value="TELOMERE LENGTH REGULATION PROTEIN TEL2 HOMOLOG"/>
    <property type="match status" value="1"/>
</dbReference>
<keyword evidence="3" id="KW-0963">Cytoplasm</keyword>
<dbReference type="OrthoDB" id="10258062at2759"/>
<dbReference type="KEGG" id="ngr:NAEGRDRAFT_75398"/>
<dbReference type="GO" id="GO:0005829">
    <property type="term" value="C:cytosol"/>
    <property type="evidence" value="ECO:0007669"/>
    <property type="project" value="TreeGrafter"/>
</dbReference>
<dbReference type="PANTHER" id="PTHR15830">
    <property type="entry name" value="TELOMERE LENGTH REGULATION PROTEIN TEL2 FAMILY MEMBER"/>
    <property type="match status" value="1"/>
</dbReference>
<evidence type="ECO:0000259" key="6">
    <source>
        <dbReference type="Pfam" id="PF25320"/>
    </source>
</evidence>
<dbReference type="InterPro" id="IPR051970">
    <property type="entry name" value="TEL2_Regulation"/>
</dbReference>
<comment type="subcellular location">
    <subcellularLocation>
        <location evidence="1">Cytoplasm</location>
    </subcellularLocation>
</comment>
<feature type="region of interest" description="Disordered" evidence="4">
    <location>
        <begin position="496"/>
        <end position="576"/>
    </location>
</feature>
<evidence type="ECO:0000313" key="7">
    <source>
        <dbReference type="EMBL" id="EFC36895.1"/>
    </source>
</evidence>
<dbReference type="GeneID" id="8856090"/>
<dbReference type="Pfam" id="PF10193">
    <property type="entry name" value="Telomere_reg-2"/>
    <property type="match status" value="1"/>
</dbReference>
<dbReference type="Proteomes" id="UP000006671">
    <property type="component" value="Unassembled WGS sequence"/>
</dbReference>
<dbReference type="InParanoid" id="D2W1Z1"/>
<evidence type="ECO:0000259" key="5">
    <source>
        <dbReference type="Pfam" id="PF10193"/>
    </source>
</evidence>
<reference evidence="7 8" key="1">
    <citation type="journal article" date="2010" name="Cell">
        <title>The genome of Naegleria gruberi illuminates early eukaryotic versatility.</title>
        <authorList>
            <person name="Fritz-Laylin L.K."/>
            <person name="Prochnik S.E."/>
            <person name="Ginger M.L."/>
            <person name="Dacks J.B."/>
            <person name="Carpenter M.L."/>
            <person name="Field M.C."/>
            <person name="Kuo A."/>
            <person name="Paredez A."/>
            <person name="Chapman J."/>
            <person name="Pham J."/>
            <person name="Shu S."/>
            <person name="Neupane R."/>
            <person name="Cipriano M."/>
            <person name="Mancuso J."/>
            <person name="Tu H."/>
            <person name="Salamov A."/>
            <person name="Lindquist E."/>
            <person name="Shapiro H."/>
            <person name="Lucas S."/>
            <person name="Grigoriev I.V."/>
            <person name="Cande W.Z."/>
            <person name="Fulton C."/>
            <person name="Rokhsar D.S."/>
            <person name="Dawson S.C."/>
        </authorList>
    </citation>
    <scope>NUCLEOTIDE SEQUENCE [LARGE SCALE GENOMIC DNA]</scope>
    <source>
        <strain evidence="7 8">NEG-M</strain>
    </source>
</reference>
<dbReference type="Pfam" id="PF25320">
    <property type="entry name" value="TELO2_ARM"/>
    <property type="match status" value="1"/>
</dbReference>
<dbReference type="EMBL" id="GG738924">
    <property type="protein sequence ID" value="EFC36895.1"/>
    <property type="molecule type" value="Genomic_DNA"/>
</dbReference>
<keyword evidence="8" id="KW-1185">Reference proteome</keyword>
<dbReference type="InterPro" id="IPR016024">
    <property type="entry name" value="ARM-type_fold"/>
</dbReference>
<evidence type="ECO:0000256" key="3">
    <source>
        <dbReference type="ARBA" id="ARBA00022490"/>
    </source>
</evidence>
<dbReference type="InterPro" id="IPR019337">
    <property type="entry name" value="Telomere_length_regulation_dom"/>
</dbReference>
<feature type="compositionally biased region" description="Low complexity" evidence="4">
    <location>
        <begin position="733"/>
        <end position="746"/>
    </location>
</feature>
<feature type="compositionally biased region" description="Acidic residues" evidence="4">
    <location>
        <begin position="535"/>
        <end position="551"/>
    </location>
</feature>
<dbReference type="AlphaFoldDB" id="D2W1Z1"/>
<evidence type="ECO:0000313" key="8">
    <source>
        <dbReference type="Proteomes" id="UP000006671"/>
    </source>
</evidence>
<dbReference type="GO" id="GO:0051879">
    <property type="term" value="F:Hsp90 protein binding"/>
    <property type="evidence" value="ECO:0007669"/>
    <property type="project" value="TreeGrafter"/>
</dbReference>
<dbReference type="RefSeq" id="XP_002669639.1">
    <property type="nucleotide sequence ID" value="XM_002669593.1"/>
</dbReference>
<dbReference type="eggNOG" id="KOG4346">
    <property type="taxonomic scope" value="Eukaryota"/>
</dbReference>
<dbReference type="GO" id="GO:0051083">
    <property type="term" value="P:'de novo' cotranslational protein folding"/>
    <property type="evidence" value="ECO:0007669"/>
    <property type="project" value="TreeGrafter"/>
</dbReference>
<evidence type="ECO:0000256" key="1">
    <source>
        <dbReference type="ARBA" id="ARBA00004496"/>
    </source>
</evidence>
<dbReference type="SUPFAM" id="SSF48371">
    <property type="entry name" value="ARM repeat"/>
    <property type="match status" value="1"/>
</dbReference>